<comment type="caution">
    <text evidence="1">The sequence shown here is derived from an EMBL/GenBank/DDBJ whole genome shotgun (WGS) entry which is preliminary data.</text>
</comment>
<keyword evidence="2" id="KW-1185">Reference proteome</keyword>
<dbReference type="InterPro" id="IPR006439">
    <property type="entry name" value="HAD-SF_hydro_IA"/>
</dbReference>
<dbReference type="InterPro" id="IPR023214">
    <property type="entry name" value="HAD_sf"/>
</dbReference>
<name>A0ABX0GU20_9ACTN</name>
<dbReference type="RefSeq" id="WP_166278724.1">
    <property type="nucleotide sequence ID" value="NZ_JAANNP010000001.1"/>
</dbReference>
<dbReference type="EMBL" id="JAANNP010000001">
    <property type="protein sequence ID" value="NHC13154.1"/>
    <property type="molecule type" value="Genomic_DNA"/>
</dbReference>
<protein>
    <submittedName>
        <fullName evidence="1">HAD-IA family hydrolase</fullName>
    </submittedName>
</protein>
<dbReference type="Gene3D" id="1.10.150.240">
    <property type="entry name" value="Putative phosphatase, domain 2"/>
    <property type="match status" value="1"/>
</dbReference>
<dbReference type="SFLD" id="SFLDS00003">
    <property type="entry name" value="Haloacid_Dehalogenase"/>
    <property type="match status" value="1"/>
</dbReference>
<dbReference type="SUPFAM" id="SSF56784">
    <property type="entry name" value="HAD-like"/>
    <property type="match status" value="1"/>
</dbReference>
<evidence type="ECO:0000313" key="1">
    <source>
        <dbReference type="EMBL" id="NHC13154.1"/>
    </source>
</evidence>
<organism evidence="1 2">
    <name type="scientific">Motilibacter deserti</name>
    <dbReference type="NCBI Taxonomy" id="2714956"/>
    <lineage>
        <taxon>Bacteria</taxon>
        <taxon>Bacillati</taxon>
        <taxon>Actinomycetota</taxon>
        <taxon>Actinomycetes</taxon>
        <taxon>Motilibacterales</taxon>
        <taxon>Motilibacteraceae</taxon>
        <taxon>Motilibacter</taxon>
    </lineage>
</organism>
<dbReference type="SFLD" id="SFLDG01129">
    <property type="entry name" value="C1.5:_HAD__Beta-PGM__Phosphata"/>
    <property type="match status" value="1"/>
</dbReference>
<dbReference type="Gene3D" id="3.40.50.1000">
    <property type="entry name" value="HAD superfamily/HAD-like"/>
    <property type="match status" value="1"/>
</dbReference>
<dbReference type="PANTHER" id="PTHR43481:SF4">
    <property type="entry name" value="GLYCEROL-1-PHOSPHATE PHOSPHOHYDROLASE 1-RELATED"/>
    <property type="match status" value="1"/>
</dbReference>
<proteinExistence type="predicted"/>
<accession>A0ABX0GU20</accession>
<sequence>MRLEVDALLFDIDGTLVDSTPVVERTWRTWAGRRGLDAEEILRVCHGRRSEDTIADLLPVGERAAATVELEELELADLDDVVALPATRVLLPRLPTDRWAAVTSGSQRLMRARLAAAGLPVPAVLVGAEDVSVGKPDPEGYLKAAAALGVDVSRCLVVEDAPAGLAAGRAAGARTLGVATSHEPGALRSADVVVADLTAVSVEATTGGLAVTVSRSTSEPAG</sequence>
<keyword evidence="1" id="KW-0378">Hydrolase</keyword>
<dbReference type="InterPro" id="IPR051806">
    <property type="entry name" value="HAD-like_SPP"/>
</dbReference>
<dbReference type="GO" id="GO:0016787">
    <property type="term" value="F:hydrolase activity"/>
    <property type="evidence" value="ECO:0007669"/>
    <property type="project" value="UniProtKB-KW"/>
</dbReference>
<dbReference type="PANTHER" id="PTHR43481">
    <property type="entry name" value="FRUCTOSE-1-PHOSPHATE PHOSPHATASE"/>
    <property type="match status" value="1"/>
</dbReference>
<dbReference type="InterPro" id="IPR023198">
    <property type="entry name" value="PGP-like_dom2"/>
</dbReference>
<dbReference type="InterPro" id="IPR036412">
    <property type="entry name" value="HAD-like_sf"/>
</dbReference>
<gene>
    <name evidence="1" type="ORF">G9H71_05090</name>
</gene>
<reference evidence="1 2" key="1">
    <citation type="submission" date="2020-03" db="EMBL/GenBank/DDBJ databases">
        <title>Two novel Motilibacter sp.</title>
        <authorList>
            <person name="Liu S."/>
        </authorList>
    </citation>
    <scope>NUCLEOTIDE SEQUENCE [LARGE SCALE GENOMIC DNA]</scope>
    <source>
        <strain evidence="1 2">E257</strain>
    </source>
</reference>
<dbReference type="Pfam" id="PF00702">
    <property type="entry name" value="Hydrolase"/>
    <property type="match status" value="1"/>
</dbReference>
<dbReference type="NCBIfam" id="TIGR01509">
    <property type="entry name" value="HAD-SF-IA-v3"/>
    <property type="match status" value="1"/>
</dbReference>
<evidence type="ECO:0000313" key="2">
    <source>
        <dbReference type="Proteomes" id="UP000800981"/>
    </source>
</evidence>
<dbReference type="Proteomes" id="UP000800981">
    <property type="component" value="Unassembled WGS sequence"/>
</dbReference>